<sequence>MPTDIRLHIETREPFAAGTSFGEVGPYERLTGRVAFAIDPASALYQGVVDLDHVPVNQAGRVEYETTFSLLKPVDLARGNRRLIYDVVNRGNKRLVQFFNDAPPSNTLDRPEHAGNGFLMRRGYTVVWCGWQSDILAGDDRMTMRLPTPVGEDGPITGRVRAELIVDEPGIQSLPFSGNAYTRSYPTASLDAAQATLTCREYERDVRQALTGWQFAALDAQGQPVPSATSLYVPEGFQPGWIYELIYTATEPLVFGLGFAAVRDLVNFLRYGERDADGVSNPLCQGEVRMDKAYAWGRSQSGRFLREFVYRGWNRNAHDRRVFDAVWPHVTGAGRLALNLRFAHPDRYPRQHENHLYPSDQFPFAYTSCIDPWSGRTDAILKRPATDPLILHTQTASEYWQRRGSLVHTDAYGVDLPDHPQTRLFFFASSQHHAAPNGPPQAGPHRQLSNPLNTSPFLRALLDRLDAWATAGAPPPESCVPRRSDGTLVTAEAVSQAFPRIEEVECPAEPSRLFVQDYGPDFAQGMITNHPPRVDTTQEYAVLTPSVDADGNDVAGLHTPDVMVPLATYTGWNLRAEGYGHKAMYSVVGSYIPFVKTQTERQERRDGRSSLSERYRSKADYVSRVAHAVQELAAKGLLLAEDGDRYIETAMQADILPYEQDTVP</sequence>
<proteinExistence type="predicted"/>
<dbReference type="HOGENOM" id="CLU_025858_0_0_7"/>
<dbReference type="AlphaFoldDB" id="W4LVP8"/>
<dbReference type="PATRIC" id="fig|1429438.4.peg.1319"/>
<name>W4LVP8_ENTF1</name>
<dbReference type="Pfam" id="PF20091">
    <property type="entry name" value="Abhydrolase_10"/>
    <property type="match status" value="1"/>
</dbReference>
<protein>
    <recommendedName>
        <fullName evidence="1">Alpha/beta hydrolase domain-containing protein</fullName>
    </recommendedName>
</protein>
<dbReference type="Proteomes" id="UP000019141">
    <property type="component" value="Unassembled WGS sequence"/>
</dbReference>
<dbReference type="InterPro" id="IPR045394">
    <property type="entry name" value="Abhydrolase_dom"/>
</dbReference>
<evidence type="ECO:0000259" key="1">
    <source>
        <dbReference type="Pfam" id="PF20091"/>
    </source>
</evidence>
<keyword evidence="3" id="KW-1185">Reference proteome</keyword>
<evidence type="ECO:0000313" key="3">
    <source>
        <dbReference type="Proteomes" id="UP000019141"/>
    </source>
</evidence>
<reference evidence="2 3" key="1">
    <citation type="journal article" date="2014" name="Nature">
        <title>An environmental bacterial taxon with a large and distinct metabolic repertoire.</title>
        <authorList>
            <person name="Wilson M.C."/>
            <person name="Mori T."/>
            <person name="Ruckert C."/>
            <person name="Uria A.R."/>
            <person name="Helf M.J."/>
            <person name="Takada K."/>
            <person name="Gernert C."/>
            <person name="Steffens U.A."/>
            <person name="Heycke N."/>
            <person name="Schmitt S."/>
            <person name="Rinke C."/>
            <person name="Helfrich E.J."/>
            <person name="Brachmann A.O."/>
            <person name="Gurgui C."/>
            <person name="Wakimoto T."/>
            <person name="Kracht M."/>
            <person name="Crusemann M."/>
            <person name="Hentschel U."/>
            <person name="Abe I."/>
            <person name="Matsunaga S."/>
            <person name="Kalinowski J."/>
            <person name="Takeyama H."/>
            <person name="Piel J."/>
        </authorList>
    </citation>
    <scope>NUCLEOTIDE SEQUENCE [LARGE SCALE GENOMIC DNA]</scope>
    <source>
        <strain evidence="3">TSY1</strain>
    </source>
</reference>
<comment type="caution">
    <text evidence="2">The sequence shown here is derived from an EMBL/GenBank/DDBJ whole genome shotgun (WGS) entry which is preliminary data.</text>
</comment>
<accession>W4LVP8</accession>
<gene>
    <name evidence="2" type="ORF">ETSY1_05910</name>
</gene>
<evidence type="ECO:0000313" key="2">
    <source>
        <dbReference type="EMBL" id="ETX01816.1"/>
    </source>
</evidence>
<dbReference type="EMBL" id="AZHW01000197">
    <property type="protein sequence ID" value="ETX01816.1"/>
    <property type="molecule type" value="Genomic_DNA"/>
</dbReference>
<feature type="domain" description="Alpha/beta hydrolase" evidence="1">
    <location>
        <begin position="255"/>
        <end position="647"/>
    </location>
</feature>
<organism evidence="2 3">
    <name type="scientific">Entotheonella factor</name>
    <dbReference type="NCBI Taxonomy" id="1429438"/>
    <lineage>
        <taxon>Bacteria</taxon>
        <taxon>Pseudomonadati</taxon>
        <taxon>Nitrospinota/Tectimicrobiota group</taxon>
        <taxon>Candidatus Tectimicrobiota</taxon>
        <taxon>Candidatus Entotheonellia</taxon>
        <taxon>Candidatus Entotheonellales</taxon>
        <taxon>Candidatus Entotheonellaceae</taxon>
        <taxon>Candidatus Entotheonella</taxon>
    </lineage>
</organism>